<evidence type="ECO:0000313" key="2">
    <source>
        <dbReference type="EMBL" id="GAA2155567.1"/>
    </source>
</evidence>
<comment type="caution">
    <text evidence="2">The sequence shown here is derived from an EMBL/GenBank/DDBJ whole genome shotgun (WGS) entry which is preliminary data.</text>
</comment>
<evidence type="ECO:0000256" key="1">
    <source>
        <dbReference type="SAM" id="MobiDB-lite"/>
    </source>
</evidence>
<evidence type="ECO:0000313" key="3">
    <source>
        <dbReference type="Proteomes" id="UP001422759"/>
    </source>
</evidence>
<dbReference type="Proteomes" id="UP001422759">
    <property type="component" value="Unassembled WGS sequence"/>
</dbReference>
<keyword evidence="3" id="KW-1185">Reference proteome</keyword>
<organism evidence="2 3">
    <name type="scientific">Kitasatospora kazusensis</name>
    <dbReference type="NCBI Taxonomy" id="407974"/>
    <lineage>
        <taxon>Bacteria</taxon>
        <taxon>Bacillati</taxon>
        <taxon>Actinomycetota</taxon>
        <taxon>Actinomycetes</taxon>
        <taxon>Kitasatosporales</taxon>
        <taxon>Streptomycetaceae</taxon>
        <taxon>Kitasatospora</taxon>
    </lineage>
</organism>
<feature type="region of interest" description="Disordered" evidence="1">
    <location>
        <begin position="66"/>
        <end position="96"/>
    </location>
</feature>
<dbReference type="EMBL" id="BAAANT010000047">
    <property type="protein sequence ID" value="GAA2155567.1"/>
    <property type="molecule type" value="Genomic_DNA"/>
</dbReference>
<sequence>MALRPVAGVPSRPGGRQARLLEDGAKAGGLAATMAMVRHQKAPLGQRRDKPARTAVAAMELLPTEAMDTGPRAVEEPRAQTAKAARGRDCLPVTPG</sequence>
<proteinExistence type="predicted"/>
<reference evidence="3" key="1">
    <citation type="journal article" date="2019" name="Int. J. Syst. Evol. Microbiol.">
        <title>The Global Catalogue of Microorganisms (GCM) 10K type strain sequencing project: providing services to taxonomists for standard genome sequencing and annotation.</title>
        <authorList>
            <consortium name="The Broad Institute Genomics Platform"/>
            <consortium name="The Broad Institute Genome Sequencing Center for Infectious Disease"/>
            <person name="Wu L."/>
            <person name="Ma J."/>
        </authorList>
    </citation>
    <scope>NUCLEOTIDE SEQUENCE [LARGE SCALE GENOMIC DNA]</scope>
    <source>
        <strain evidence="3">JCM 14560</strain>
    </source>
</reference>
<gene>
    <name evidence="2" type="ORF">GCM10009760_55630</name>
</gene>
<accession>A0ABP5M229</accession>
<name>A0ABP5M229_9ACTN</name>
<protein>
    <submittedName>
        <fullName evidence="2">Uncharacterized protein</fullName>
    </submittedName>
</protein>